<protein>
    <submittedName>
        <fullName evidence="2">Uncharacterized protein</fullName>
    </submittedName>
</protein>
<dbReference type="EMBL" id="KZ155776">
    <property type="protein sequence ID" value="OUS48002.1"/>
    <property type="molecule type" value="Genomic_DNA"/>
</dbReference>
<proteinExistence type="predicted"/>
<sequence>MTAAGLWPRHAFGSPPSRPFRVPQLLQQPFGGLPVEPPPHRPPSQYLASQPRPLARALPSQPAL</sequence>
<feature type="region of interest" description="Disordered" evidence="1">
    <location>
        <begin position="1"/>
        <end position="64"/>
    </location>
</feature>
<evidence type="ECO:0000256" key="1">
    <source>
        <dbReference type="SAM" id="MobiDB-lite"/>
    </source>
</evidence>
<accession>A0A1Y5ILP3</accession>
<organism evidence="2">
    <name type="scientific">Ostreococcus tauri</name>
    <name type="common">Marine green alga</name>
    <dbReference type="NCBI Taxonomy" id="70448"/>
    <lineage>
        <taxon>Eukaryota</taxon>
        <taxon>Viridiplantae</taxon>
        <taxon>Chlorophyta</taxon>
        <taxon>Mamiellophyceae</taxon>
        <taxon>Mamiellales</taxon>
        <taxon>Bathycoccaceae</taxon>
        <taxon>Ostreococcus</taxon>
    </lineage>
</organism>
<name>A0A1Y5ILP3_OSTTA</name>
<gene>
    <name evidence="2" type="ORF">BE221DRAFT_70069</name>
</gene>
<evidence type="ECO:0000313" key="2">
    <source>
        <dbReference type="EMBL" id="OUS48002.1"/>
    </source>
</evidence>
<reference evidence="2" key="1">
    <citation type="submission" date="2017-04" db="EMBL/GenBank/DDBJ databases">
        <title>Population genomics of picophytoplankton unveils novel chromosome hypervariability.</title>
        <authorList>
            <consortium name="DOE Joint Genome Institute"/>
            <person name="Blanc-Mathieu R."/>
            <person name="Krasovec M."/>
            <person name="Hebrard M."/>
            <person name="Yau S."/>
            <person name="Desgranges E."/>
            <person name="Martin J."/>
            <person name="Schackwitz W."/>
            <person name="Kuo A."/>
            <person name="Salin G."/>
            <person name="Donnadieu C."/>
            <person name="Desdevises Y."/>
            <person name="Sanchez-Ferandin S."/>
            <person name="Moreau H."/>
            <person name="Rivals E."/>
            <person name="Grigoriev I.V."/>
            <person name="Grimsley N."/>
            <person name="Eyre-Walker A."/>
            <person name="Piganeau G."/>
        </authorList>
    </citation>
    <scope>NUCLEOTIDE SEQUENCE [LARGE SCALE GENOMIC DNA]</scope>
    <source>
        <strain evidence="2">RCC 1115</strain>
    </source>
</reference>
<dbReference type="Proteomes" id="UP000195557">
    <property type="component" value="Unassembled WGS sequence"/>
</dbReference>
<dbReference type="AlphaFoldDB" id="A0A1Y5ILP3"/>